<comment type="caution">
    <text evidence="1">The sequence shown here is derived from an EMBL/GenBank/DDBJ whole genome shotgun (WGS) entry which is preliminary data.</text>
</comment>
<dbReference type="AlphaFoldDB" id="A0A0G0LJN7"/>
<sequence length="161" mass="18631">MNWQVMSPYLLTLVTGFISGFGLAVTKGVSKIIGDIWTDHRNEKKRVKERKSQIVSQLLFDIPRGKSADFEVTMVKKSDGEQTIAQIAAYDKNMAKKVESYLNLWRRHASANVEFKNTNQVLIFDKNDDPESVGPEYLEYLLSQLNSEYERVIEILNKWRK</sequence>
<dbReference type="Proteomes" id="UP000033841">
    <property type="component" value="Unassembled WGS sequence"/>
</dbReference>
<gene>
    <name evidence="1" type="ORF">UT14_C0018G0002</name>
</gene>
<protein>
    <submittedName>
        <fullName evidence="1">Uncharacterized protein</fullName>
    </submittedName>
</protein>
<evidence type="ECO:0000313" key="1">
    <source>
        <dbReference type="EMBL" id="KKQ91247.1"/>
    </source>
</evidence>
<organism evidence="1 2">
    <name type="scientific">Candidatus Shapirobacteria bacterium GW2011_GWE1_38_92</name>
    <dbReference type="NCBI Taxonomy" id="1618489"/>
    <lineage>
        <taxon>Bacteria</taxon>
        <taxon>Candidatus Shapironibacteriota</taxon>
    </lineage>
</organism>
<proteinExistence type="predicted"/>
<dbReference type="EMBL" id="LBVR01000018">
    <property type="protein sequence ID" value="KKQ91247.1"/>
    <property type="molecule type" value="Genomic_DNA"/>
</dbReference>
<reference evidence="1 2" key="1">
    <citation type="journal article" date="2015" name="Nature">
        <title>rRNA introns, odd ribosomes, and small enigmatic genomes across a large radiation of phyla.</title>
        <authorList>
            <person name="Brown C.T."/>
            <person name="Hug L.A."/>
            <person name="Thomas B.C."/>
            <person name="Sharon I."/>
            <person name="Castelle C.J."/>
            <person name="Singh A."/>
            <person name="Wilkins M.J."/>
            <person name="Williams K.H."/>
            <person name="Banfield J.F."/>
        </authorList>
    </citation>
    <scope>NUCLEOTIDE SEQUENCE [LARGE SCALE GENOMIC DNA]</scope>
</reference>
<accession>A0A0G0LJN7</accession>
<name>A0A0G0LJN7_9BACT</name>
<evidence type="ECO:0000313" key="2">
    <source>
        <dbReference type="Proteomes" id="UP000033841"/>
    </source>
</evidence>